<comment type="caution">
    <text evidence="2">The sequence shown here is derived from an EMBL/GenBank/DDBJ whole genome shotgun (WGS) entry which is preliminary data.</text>
</comment>
<dbReference type="InterPro" id="IPR001387">
    <property type="entry name" value="Cro/C1-type_HTH"/>
</dbReference>
<dbReference type="PROSITE" id="PS50943">
    <property type="entry name" value="HTH_CROC1"/>
    <property type="match status" value="1"/>
</dbReference>
<dbReference type="Pfam" id="PF01381">
    <property type="entry name" value="HTH_3"/>
    <property type="match status" value="1"/>
</dbReference>
<dbReference type="InterPro" id="IPR010982">
    <property type="entry name" value="Lambda_DNA-bd_dom_sf"/>
</dbReference>
<dbReference type="AlphaFoldDB" id="A0A3V8XFC8"/>
<dbReference type="CDD" id="cd00093">
    <property type="entry name" value="HTH_XRE"/>
    <property type="match status" value="1"/>
</dbReference>
<proteinExistence type="predicted"/>
<feature type="domain" description="HTH cro/C1-type" evidence="1">
    <location>
        <begin position="10"/>
        <end position="63"/>
    </location>
</feature>
<protein>
    <submittedName>
        <fullName evidence="2">Helix-turn-helix transcriptional regulator</fullName>
    </submittedName>
</protein>
<organism evidence="2">
    <name type="scientific">Salmonella montevideo</name>
    <dbReference type="NCBI Taxonomy" id="115981"/>
    <lineage>
        <taxon>Bacteria</taxon>
        <taxon>Pseudomonadati</taxon>
        <taxon>Pseudomonadota</taxon>
        <taxon>Gammaproteobacteria</taxon>
        <taxon>Enterobacterales</taxon>
        <taxon>Enterobacteriaceae</taxon>
        <taxon>Salmonella</taxon>
    </lineage>
</organism>
<accession>A0A3V8XFC8</accession>
<dbReference type="SMART" id="SM00530">
    <property type="entry name" value="HTH_XRE"/>
    <property type="match status" value="1"/>
</dbReference>
<dbReference type="GO" id="GO:0003677">
    <property type="term" value="F:DNA binding"/>
    <property type="evidence" value="ECO:0007669"/>
    <property type="project" value="InterPro"/>
</dbReference>
<sequence length="145" mass="16181">MSNNNRADRLKAAMLEYGTYEELADKIGISSRTLVRIATGRTEPKFTDVLKISEVTGVDLIWLAYGTEEDIIADGTDNNLADEVAKAHNYVIWNLRYLDAQDIIAVGRQVMALNSMSYHTKQMREAGFVSAKIEDLPGLLSVEKK</sequence>
<dbReference type="Gene3D" id="1.10.260.40">
    <property type="entry name" value="lambda repressor-like DNA-binding domains"/>
    <property type="match status" value="1"/>
</dbReference>
<dbReference type="SUPFAM" id="SSF47413">
    <property type="entry name" value="lambda repressor-like DNA-binding domains"/>
    <property type="match status" value="1"/>
</dbReference>
<dbReference type="EMBL" id="AAGJVW010000048">
    <property type="protein sequence ID" value="EBO8589312.1"/>
    <property type="molecule type" value="Genomic_DNA"/>
</dbReference>
<evidence type="ECO:0000259" key="1">
    <source>
        <dbReference type="PROSITE" id="PS50943"/>
    </source>
</evidence>
<gene>
    <name evidence="2" type="ORF">EIC46_21540</name>
</gene>
<reference evidence="2" key="1">
    <citation type="submission" date="2019-06" db="EMBL/GenBank/DDBJ databases">
        <authorList>
            <consortium name="NARMS: The National Antimicrobial Resistance Monitoring System"/>
        </authorList>
    </citation>
    <scope>NUCLEOTIDE SEQUENCE</scope>
    <source>
        <strain evidence="2">FSIS11815944</strain>
    </source>
</reference>
<name>A0A3V8XFC8_SALMO</name>
<evidence type="ECO:0000313" key="2">
    <source>
        <dbReference type="EMBL" id="EBO8589312.1"/>
    </source>
</evidence>